<feature type="region of interest" description="Disordered" evidence="1">
    <location>
        <begin position="367"/>
        <end position="399"/>
    </location>
</feature>
<comment type="caution">
    <text evidence="3">The sequence shown here is derived from an EMBL/GenBank/DDBJ whole genome shotgun (WGS) entry which is preliminary data.</text>
</comment>
<dbReference type="AlphaFoldDB" id="A0AAN8RL62"/>
<name>A0AAN8RL62_9PEZI</name>
<evidence type="ECO:0000256" key="2">
    <source>
        <dbReference type="SAM" id="SignalP"/>
    </source>
</evidence>
<feature type="region of interest" description="Disordered" evidence="1">
    <location>
        <begin position="280"/>
        <end position="299"/>
    </location>
</feature>
<keyword evidence="4" id="KW-1185">Reference proteome</keyword>
<feature type="compositionally biased region" description="Basic and acidic residues" evidence="1">
    <location>
        <begin position="42"/>
        <end position="52"/>
    </location>
</feature>
<keyword evidence="2" id="KW-0732">Signal</keyword>
<dbReference type="EMBL" id="JAVHNR010000002">
    <property type="protein sequence ID" value="KAK6351458.1"/>
    <property type="molecule type" value="Genomic_DNA"/>
</dbReference>
<feature type="compositionally biased region" description="Basic and acidic residues" evidence="1">
    <location>
        <begin position="389"/>
        <end position="399"/>
    </location>
</feature>
<sequence>MALNLSRESISKIILITALFWGLSISKAVPNSPTNSTIQNLDSDRGGSRAPREQPTIVSTPVQPTSQTPGSYGQRKPPKSELKATKSGWMGENSIQNNGHLGNEKISQSLRSTPPNETSISANRRAGQNGHFYWATMGVTCHPPSETIRVTVYNYRLWDQYGLGEDNYVNWNYLVGQFGRASVLNLISEISQKCMECDCETEIQDEEHQWGLKINDQSSACDTEENLRICQLIYGKLAPSCMCEEVLRFDDPFRIGGVLYKKHDMQHGRYFKGPVGHPNHFRTSGYDDEMSEEEDETEDDYMEGIDDFTLGRHNRWRASDTKEPYYLEGPQGNEGPRLNTLDGIDALDAGPGSYLAEKTALRYIRGSKSSLWKRERDQETSDIDSLQETQEKPQGDPRT</sequence>
<feature type="compositionally biased region" description="Polar residues" evidence="1">
    <location>
        <begin position="56"/>
        <end position="71"/>
    </location>
</feature>
<feature type="region of interest" description="Disordered" evidence="1">
    <location>
        <begin position="31"/>
        <end position="119"/>
    </location>
</feature>
<accession>A0AAN8RL62</accession>
<feature type="compositionally biased region" description="Acidic residues" evidence="1">
    <location>
        <begin position="286"/>
        <end position="299"/>
    </location>
</feature>
<feature type="signal peptide" evidence="2">
    <location>
        <begin position="1"/>
        <end position="28"/>
    </location>
</feature>
<feature type="chain" id="PRO_5042881765" evidence="2">
    <location>
        <begin position="29"/>
        <end position="399"/>
    </location>
</feature>
<feature type="compositionally biased region" description="Polar residues" evidence="1">
    <location>
        <begin position="31"/>
        <end position="41"/>
    </location>
</feature>
<organism evidence="3 4">
    <name type="scientific">Orbilia javanica</name>
    <dbReference type="NCBI Taxonomy" id="47235"/>
    <lineage>
        <taxon>Eukaryota</taxon>
        <taxon>Fungi</taxon>
        <taxon>Dikarya</taxon>
        <taxon>Ascomycota</taxon>
        <taxon>Pezizomycotina</taxon>
        <taxon>Orbiliomycetes</taxon>
        <taxon>Orbiliales</taxon>
        <taxon>Orbiliaceae</taxon>
        <taxon>Orbilia</taxon>
    </lineage>
</organism>
<evidence type="ECO:0000313" key="4">
    <source>
        <dbReference type="Proteomes" id="UP001313282"/>
    </source>
</evidence>
<evidence type="ECO:0000256" key="1">
    <source>
        <dbReference type="SAM" id="MobiDB-lite"/>
    </source>
</evidence>
<feature type="compositionally biased region" description="Polar residues" evidence="1">
    <location>
        <begin position="93"/>
        <end position="119"/>
    </location>
</feature>
<protein>
    <submittedName>
        <fullName evidence="3">Uncharacterized protein</fullName>
    </submittedName>
</protein>
<gene>
    <name evidence="3" type="ORF">TWF718_004618</name>
</gene>
<proteinExistence type="predicted"/>
<reference evidence="3 4" key="1">
    <citation type="submission" date="2019-10" db="EMBL/GenBank/DDBJ databases">
        <authorList>
            <person name="Palmer J.M."/>
        </authorList>
    </citation>
    <scope>NUCLEOTIDE SEQUENCE [LARGE SCALE GENOMIC DNA]</scope>
    <source>
        <strain evidence="3 4">TWF718</strain>
    </source>
</reference>
<dbReference type="Proteomes" id="UP001313282">
    <property type="component" value="Unassembled WGS sequence"/>
</dbReference>
<evidence type="ECO:0000313" key="3">
    <source>
        <dbReference type="EMBL" id="KAK6351458.1"/>
    </source>
</evidence>